<dbReference type="Proteomes" id="UP000007752">
    <property type="component" value="Chromosome 2"/>
</dbReference>
<evidence type="ECO:0000256" key="5">
    <source>
        <dbReference type="SAM" id="SignalP"/>
    </source>
</evidence>
<evidence type="ECO:0008006" key="7">
    <source>
        <dbReference type="Google" id="ProtNLM"/>
    </source>
</evidence>
<dbReference type="PANTHER" id="PTHR47447">
    <property type="entry name" value="OS03G0856100 PROTEIN"/>
    <property type="match status" value="1"/>
</dbReference>
<evidence type="ECO:0000256" key="1">
    <source>
        <dbReference type="ARBA" id="ARBA00007626"/>
    </source>
</evidence>
<dbReference type="PROSITE" id="PS51375">
    <property type="entry name" value="PPR"/>
    <property type="match status" value="2"/>
</dbReference>
<feature type="signal peptide" evidence="5">
    <location>
        <begin position="1"/>
        <end position="25"/>
    </location>
</feature>
<dbReference type="Pfam" id="PF13041">
    <property type="entry name" value="PPR_2"/>
    <property type="match status" value="1"/>
</dbReference>
<evidence type="ECO:0000256" key="3">
    <source>
        <dbReference type="ARBA" id="ARBA00022946"/>
    </source>
</evidence>
<keyword evidence="5" id="KW-0732">Signal</keyword>
<dbReference type="PANTHER" id="PTHR47447:SF17">
    <property type="entry name" value="OS12G0638900 PROTEIN"/>
    <property type="match status" value="1"/>
</dbReference>
<dbReference type="EMBL" id="CM000139">
    <property type="protein sequence ID" value="EEE57958.1"/>
    <property type="molecule type" value="Genomic_DNA"/>
</dbReference>
<protein>
    <recommendedName>
        <fullName evidence="7">Pentatricopeptide repeat-containing protein</fullName>
    </recommendedName>
</protein>
<sequence length="180" mass="19468">MARGRGRWLLPTRLLNVCLAALCRGGSLAAAESVLVDAIRLGLPPDVVTYNTLLAAHCRAAGLEAGLVVMGRMREAGVEPDAVTYNSLIAGAARRGLPIHALDLFDEMLPFGDRPRLLELQPPHALPVPSVKPKRNKIKHHGKLQTSPLVGERYRLSMCTKPPLTGVCLALDFVGKIDWV</sequence>
<keyword evidence="3" id="KW-0809">Transit peptide</keyword>
<keyword evidence="2" id="KW-0677">Repeat</keyword>
<feature type="repeat" description="PPR" evidence="4">
    <location>
        <begin position="81"/>
        <end position="115"/>
    </location>
</feature>
<comment type="similarity">
    <text evidence="1">Belongs to the PPR family. P subfamily.</text>
</comment>
<feature type="chain" id="PRO_5002883651" description="Pentatricopeptide repeat-containing protein" evidence="5">
    <location>
        <begin position="26"/>
        <end position="180"/>
    </location>
</feature>
<dbReference type="AlphaFoldDB" id="B9F3Z3"/>
<feature type="repeat" description="PPR" evidence="4">
    <location>
        <begin position="46"/>
        <end position="80"/>
    </location>
</feature>
<dbReference type="Gene3D" id="1.25.40.10">
    <property type="entry name" value="Tetratricopeptide repeat domain"/>
    <property type="match status" value="1"/>
</dbReference>
<evidence type="ECO:0000256" key="4">
    <source>
        <dbReference type="PROSITE-ProRule" id="PRU00708"/>
    </source>
</evidence>
<dbReference type="NCBIfam" id="TIGR00756">
    <property type="entry name" value="PPR"/>
    <property type="match status" value="2"/>
</dbReference>
<dbReference type="InterPro" id="IPR002885">
    <property type="entry name" value="PPR_rpt"/>
</dbReference>
<name>B9F3Z3_ORYSJ</name>
<dbReference type="InterPro" id="IPR011990">
    <property type="entry name" value="TPR-like_helical_dom_sf"/>
</dbReference>
<gene>
    <name evidence="6" type="ORF">OsJ_08692</name>
</gene>
<reference evidence="6" key="2">
    <citation type="submission" date="2008-12" db="EMBL/GenBank/DDBJ databases">
        <title>Improved gene annotation of the rice (Oryza sativa) genomes.</title>
        <authorList>
            <person name="Wang J."/>
            <person name="Li R."/>
            <person name="Fan W."/>
            <person name="Huang Q."/>
            <person name="Zhang J."/>
            <person name="Zhou Y."/>
            <person name="Hu Y."/>
            <person name="Zi S."/>
            <person name="Li J."/>
            <person name="Ni P."/>
            <person name="Zheng H."/>
            <person name="Zhang Y."/>
            <person name="Zhao M."/>
            <person name="Hao Q."/>
            <person name="McDermott J."/>
            <person name="Samudrala R."/>
            <person name="Kristiansen K."/>
            <person name="Wong G.K.-S."/>
        </authorList>
    </citation>
    <scope>NUCLEOTIDE SEQUENCE</scope>
</reference>
<accession>B9F3Z3</accession>
<evidence type="ECO:0000256" key="2">
    <source>
        <dbReference type="ARBA" id="ARBA00022737"/>
    </source>
</evidence>
<evidence type="ECO:0000313" key="6">
    <source>
        <dbReference type="EMBL" id="EEE57958.1"/>
    </source>
</evidence>
<organism evidence="6">
    <name type="scientific">Oryza sativa subsp. japonica</name>
    <name type="common">Rice</name>
    <dbReference type="NCBI Taxonomy" id="39947"/>
    <lineage>
        <taxon>Eukaryota</taxon>
        <taxon>Viridiplantae</taxon>
        <taxon>Streptophyta</taxon>
        <taxon>Embryophyta</taxon>
        <taxon>Tracheophyta</taxon>
        <taxon>Spermatophyta</taxon>
        <taxon>Magnoliopsida</taxon>
        <taxon>Liliopsida</taxon>
        <taxon>Poales</taxon>
        <taxon>Poaceae</taxon>
        <taxon>BOP clade</taxon>
        <taxon>Oryzoideae</taxon>
        <taxon>Oryzeae</taxon>
        <taxon>Oryzinae</taxon>
        <taxon>Oryza</taxon>
        <taxon>Oryza sativa</taxon>
    </lineage>
</organism>
<proteinExistence type="inferred from homology"/>
<reference evidence="6" key="1">
    <citation type="journal article" date="2005" name="PLoS Biol.">
        <title>The genomes of Oryza sativa: a history of duplications.</title>
        <authorList>
            <person name="Yu J."/>
            <person name="Wang J."/>
            <person name="Lin W."/>
            <person name="Li S."/>
            <person name="Li H."/>
            <person name="Zhou J."/>
            <person name="Ni P."/>
            <person name="Dong W."/>
            <person name="Hu S."/>
            <person name="Zeng C."/>
            <person name="Zhang J."/>
            <person name="Zhang Y."/>
            <person name="Li R."/>
            <person name="Xu Z."/>
            <person name="Li S."/>
            <person name="Li X."/>
            <person name="Zheng H."/>
            <person name="Cong L."/>
            <person name="Lin L."/>
            <person name="Yin J."/>
            <person name="Geng J."/>
            <person name="Li G."/>
            <person name="Shi J."/>
            <person name="Liu J."/>
            <person name="Lv H."/>
            <person name="Li J."/>
            <person name="Wang J."/>
            <person name="Deng Y."/>
            <person name="Ran L."/>
            <person name="Shi X."/>
            <person name="Wang X."/>
            <person name="Wu Q."/>
            <person name="Li C."/>
            <person name="Ren X."/>
            <person name="Wang J."/>
            <person name="Wang X."/>
            <person name="Li D."/>
            <person name="Liu D."/>
            <person name="Zhang X."/>
            <person name="Ji Z."/>
            <person name="Zhao W."/>
            <person name="Sun Y."/>
            <person name="Zhang Z."/>
            <person name="Bao J."/>
            <person name="Han Y."/>
            <person name="Dong L."/>
            <person name="Ji J."/>
            <person name="Chen P."/>
            <person name="Wu S."/>
            <person name="Liu J."/>
            <person name="Xiao Y."/>
            <person name="Bu D."/>
            <person name="Tan J."/>
            <person name="Yang L."/>
            <person name="Ye C."/>
            <person name="Zhang J."/>
            <person name="Xu J."/>
            <person name="Zhou Y."/>
            <person name="Yu Y."/>
            <person name="Zhang B."/>
            <person name="Zhuang S."/>
            <person name="Wei H."/>
            <person name="Liu B."/>
            <person name="Lei M."/>
            <person name="Yu H."/>
            <person name="Li Y."/>
            <person name="Xu H."/>
            <person name="Wei S."/>
            <person name="He X."/>
            <person name="Fang L."/>
            <person name="Zhang Z."/>
            <person name="Zhang Y."/>
            <person name="Huang X."/>
            <person name="Su Z."/>
            <person name="Tong W."/>
            <person name="Li J."/>
            <person name="Tong Z."/>
            <person name="Li S."/>
            <person name="Ye J."/>
            <person name="Wang L."/>
            <person name="Fang L."/>
            <person name="Lei T."/>
            <person name="Chen C."/>
            <person name="Chen H."/>
            <person name="Xu Z."/>
            <person name="Li H."/>
            <person name="Huang H."/>
            <person name="Zhang F."/>
            <person name="Xu H."/>
            <person name="Li N."/>
            <person name="Zhao C."/>
            <person name="Li S."/>
            <person name="Dong L."/>
            <person name="Huang Y."/>
            <person name="Li L."/>
            <person name="Xi Y."/>
            <person name="Qi Q."/>
            <person name="Li W."/>
            <person name="Zhang B."/>
            <person name="Hu W."/>
            <person name="Zhang Y."/>
            <person name="Tian X."/>
            <person name="Jiao Y."/>
            <person name="Liang X."/>
            <person name="Jin J."/>
            <person name="Gao L."/>
            <person name="Zheng W."/>
            <person name="Hao B."/>
            <person name="Liu S."/>
            <person name="Wang W."/>
            <person name="Yuan L."/>
            <person name="Cao M."/>
            <person name="McDermott J."/>
            <person name="Samudrala R."/>
            <person name="Wang J."/>
            <person name="Wong G.K."/>
            <person name="Yang H."/>
        </authorList>
    </citation>
    <scope>NUCLEOTIDE SEQUENCE [LARGE SCALE GENOMIC DNA]</scope>
</reference>